<evidence type="ECO:0000256" key="3">
    <source>
        <dbReference type="SAM" id="Coils"/>
    </source>
</evidence>
<name>A0A7D9J622_PARCT</name>
<feature type="coiled-coil region" evidence="3">
    <location>
        <begin position="51"/>
        <end position="134"/>
    </location>
</feature>
<sequence length="337" mass="39268">LLEITKLRPLQDLTNLDLQGNPFSSLPHYRQFVIYQLRSLDVLDNQTVTKEERRQADMRFAQEEVQRLEVELTKQEKLHQALEDEKSKANETIEQLRKTQNSMKEKEKRQAERMKELEQDIEAKNTLVKAKNADLIKASEKQYRLEQELAFYKLDAKFELLGQMPLLDDEQVDEEDGMDDSTYIGKATFKRNQFTRTSNIFGGPEQTARMKSLRRNNEEMEKMGADLDRMLNEKKEALRRLQRQLDEKSDQLRDVSEKLTFLELSLAGQMATLGQGNDLARKQLAEKIEFIKRLQAAAEELEARMKMVADDVAEKQRELEELGREKERLGGSGDDPQ</sequence>
<dbReference type="Gene3D" id="3.80.10.10">
    <property type="entry name" value="Ribonuclease Inhibitor"/>
    <property type="match status" value="1"/>
</dbReference>
<evidence type="ECO:0000313" key="6">
    <source>
        <dbReference type="Proteomes" id="UP001152795"/>
    </source>
</evidence>
<feature type="non-terminal residue" evidence="5">
    <location>
        <position position="1"/>
    </location>
</feature>
<dbReference type="PANTHER" id="PTHR45973">
    <property type="entry name" value="PROTEIN PHOSPHATASE 1 REGULATORY SUBUNIT SDS22-RELATED"/>
    <property type="match status" value="1"/>
</dbReference>
<dbReference type="AlphaFoldDB" id="A0A7D9J622"/>
<comment type="caution">
    <text evidence="5">The sequence shown here is derived from an EMBL/GenBank/DDBJ whole genome shotgun (WGS) entry which is preliminary data.</text>
</comment>
<dbReference type="InterPro" id="IPR050576">
    <property type="entry name" value="Cilia_flagella_integrity"/>
</dbReference>
<evidence type="ECO:0000256" key="4">
    <source>
        <dbReference type="SAM" id="MobiDB-lite"/>
    </source>
</evidence>
<dbReference type="OrthoDB" id="5989683at2759"/>
<protein>
    <submittedName>
        <fullName evidence="5">Uncharacterized protein</fullName>
    </submittedName>
</protein>
<feature type="compositionally biased region" description="Basic and acidic residues" evidence="4">
    <location>
        <begin position="316"/>
        <end position="329"/>
    </location>
</feature>
<reference evidence="5" key="1">
    <citation type="submission" date="2020-04" db="EMBL/GenBank/DDBJ databases">
        <authorList>
            <person name="Alioto T."/>
            <person name="Alioto T."/>
            <person name="Gomez Garrido J."/>
        </authorList>
    </citation>
    <scope>NUCLEOTIDE SEQUENCE</scope>
    <source>
        <strain evidence="5">A484AB</strain>
    </source>
</reference>
<dbReference type="Proteomes" id="UP001152795">
    <property type="component" value="Unassembled WGS sequence"/>
</dbReference>
<dbReference type="InterPro" id="IPR032675">
    <property type="entry name" value="LRR_dom_sf"/>
</dbReference>
<keyword evidence="1" id="KW-0433">Leucine-rich repeat</keyword>
<keyword evidence="6" id="KW-1185">Reference proteome</keyword>
<feature type="non-terminal residue" evidence="5">
    <location>
        <position position="337"/>
    </location>
</feature>
<dbReference type="SUPFAM" id="SSF52075">
    <property type="entry name" value="Outer arm dynein light chain 1"/>
    <property type="match status" value="1"/>
</dbReference>
<evidence type="ECO:0000256" key="2">
    <source>
        <dbReference type="ARBA" id="ARBA00022737"/>
    </source>
</evidence>
<keyword evidence="2" id="KW-0677">Repeat</keyword>
<evidence type="ECO:0000313" key="5">
    <source>
        <dbReference type="EMBL" id="CAB4022675.1"/>
    </source>
</evidence>
<keyword evidence="3" id="KW-0175">Coiled coil</keyword>
<proteinExistence type="predicted"/>
<feature type="region of interest" description="Disordered" evidence="4">
    <location>
        <begin position="316"/>
        <end position="337"/>
    </location>
</feature>
<accession>A0A7D9J622</accession>
<dbReference type="PANTHER" id="PTHR45973:SF36">
    <property type="entry name" value="CENTRIOLIN"/>
    <property type="match status" value="1"/>
</dbReference>
<dbReference type="EMBL" id="CACRXK020012091">
    <property type="protein sequence ID" value="CAB4022675.1"/>
    <property type="molecule type" value="Genomic_DNA"/>
</dbReference>
<organism evidence="5 6">
    <name type="scientific">Paramuricea clavata</name>
    <name type="common">Red gorgonian</name>
    <name type="synonym">Violescent sea-whip</name>
    <dbReference type="NCBI Taxonomy" id="317549"/>
    <lineage>
        <taxon>Eukaryota</taxon>
        <taxon>Metazoa</taxon>
        <taxon>Cnidaria</taxon>
        <taxon>Anthozoa</taxon>
        <taxon>Octocorallia</taxon>
        <taxon>Malacalcyonacea</taxon>
        <taxon>Plexauridae</taxon>
        <taxon>Paramuricea</taxon>
    </lineage>
</organism>
<evidence type="ECO:0000256" key="1">
    <source>
        <dbReference type="ARBA" id="ARBA00022614"/>
    </source>
</evidence>
<dbReference type="Pfam" id="PF14580">
    <property type="entry name" value="LRR_9"/>
    <property type="match status" value="1"/>
</dbReference>
<gene>
    <name evidence="5" type="ORF">PACLA_8A089684</name>
</gene>